<protein>
    <submittedName>
        <fullName evidence="1">Uncharacterized protein</fullName>
    </submittedName>
</protein>
<keyword evidence="2" id="KW-1185">Reference proteome</keyword>
<comment type="caution">
    <text evidence="1">The sequence shown here is derived from an EMBL/GenBank/DDBJ whole genome shotgun (WGS) entry which is preliminary data.</text>
</comment>
<dbReference type="EMBL" id="SCEB01000133">
    <property type="protein sequence ID" value="RXN00763.1"/>
    <property type="molecule type" value="Genomic_DNA"/>
</dbReference>
<reference evidence="1 2" key="1">
    <citation type="submission" date="2019-01" db="EMBL/GenBank/DDBJ databases">
        <title>Draft Genome and Complete Hox-Cluster Characterization of the Sterlet Sturgeon (Acipenser ruthenus).</title>
        <authorList>
            <person name="Wei Q."/>
        </authorList>
    </citation>
    <scope>NUCLEOTIDE SEQUENCE [LARGE SCALE GENOMIC DNA]</scope>
    <source>
        <strain evidence="1">WHYD16114868_AA</strain>
        <tissue evidence="1">Blood</tissue>
    </source>
</reference>
<sequence>MPVTGKEGTSGVIHLADHWQRCVGLSGLRPDQQRLGIQEVLGLARRGTARLLRPAIAISCVVLADWRRRGHGLIAEQNLSDPQRRLLNLGQSAVCPGA</sequence>
<dbReference type="Proteomes" id="UP000289886">
    <property type="component" value="Unassembled WGS sequence"/>
</dbReference>
<gene>
    <name evidence="1" type="ORF">EOD39_8747</name>
</gene>
<evidence type="ECO:0000313" key="2">
    <source>
        <dbReference type="Proteomes" id="UP000289886"/>
    </source>
</evidence>
<name>A0A662YW83_ACIRT</name>
<dbReference type="AlphaFoldDB" id="A0A662YW83"/>
<evidence type="ECO:0000313" key="1">
    <source>
        <dbReference type="EMBL" id="RXN00763.1"/>
    </source>
</evidence>
<organism evidence="1 2">
    <name type="scientific">Acipenser ruthenus</name>
    <name type="common">Sterlet sturgeon</name>
    <dbReference type="NCBI Taxonomy" id="7906"/>
    <lineage>
        <taxon>Eukaryota</taxon>
        <taxon>Metazoa</taxon>
        <taxon>Chordata</taxon>
        <taxon>Craniata</taxon>
        <taxon>Vertebrata</taxon>
        <taxon>Euteleostomi</taxon>
        <taxon>Actinopterygii</taxon>
        <taxon>Chondrostei</taxon>
        <taxon>Acipenseriformes</taxon>
        <taxon>Acipenseridae</taxon>
        <taxon>Acipenser</taxon>
    </lineage>
</organism>
<proteinExistence type="predicted"/>
<accession>A0A662YW83</accession>